<comment type="function">
    <text evidence="4">Has an important function as a repair enzyme for proteins that have been inactivated by oxidation. Catalyzes the reversible oxidation-reduction of methionine sulfoxide in proteins to methionine.</text>
</comment>
<dbReference type="Pfam" id="PF01625">
    <property type="entry name" value="PMSR"/>
    <property type="match status" value="1"/>
</dbReference>
<gene>
    <name evidence="4 6" type="primary">msrA</name>
    <name evidence="6" type="ORF">GCM10011614_07300</name>
</gene>
<feature type="domain" description="Peptide methionine sulphoxide reductase MsrA" evidence="5">
    <location>
        <begin position="60"/>
        <end position="210"/>
    </location>
</feature>
<comment type="catalytic activity">
    <reaction evidence="2 4">
        <text>L-methionyl-[protein] + [thioredoxin]-disulfide + H2O = L-methionyl-(S)-S-oxide-[protein] + [thioredoxin]-dithiol</text>
        <dbReference type="Rhea" id="RHEA:14217"/>
        <dbReference type="Rhea" id="RHEA-COMP:10698"/>
        <dbReference type="Rhea" id="RHEA-COMP:10700"/>
        <dbReference type="Rhea" id="RHEA-COMP:12313"/>
        <dbReference type="Rhea" id="RHEA-COMP:12315"/>
        <dbReference type="ChEBI" id="CHEBI:15377"/>
        <dbReference type="ChEBI" id="CHEBI:16044"/>
        <dbReference type="ChEBI" id="CHEBI:29950"/>
        <dbReference type="ChEBI" id="CHEBI:44120"/>
        <dbReference type="ChEBI" id="CHEBI:50058"/>
        <dbReference type="EC" id="1.8.4.11"/>
    </reaction>
</comment>
<keyword evidence="1 4" id="KW-0560">Oxidoreductase</keyword>
<accession>A0A918UE81</accession>
<dbReference type="NCBIfam" id="TIGR00401">
    <property type="entry name" value="msrA"/>
    <property type="match status" value="1"/>
</dbReference>
<evidence type="ECO:0000256" key="3">
    <source>
        <dbReference type="ARBA" id="ARBA00048782"/>
    </source>
</evidence>
<evidence type="ECO:0000256" key="1">
    <source>
        <dbReference type="ARBA" id="ARBA00023002"/>
    </source>
</evidence>
<comment type="similarity">
    <text evidence="4">Belongs to the MsrA Met sulfoxide reductase family.</text>
</comment>
<dbReference type="EMBL" id="BMZA01000001">
    <property type="protein sequence ID" value="GGY94758.1"/>
    <property type="molecule type" value="Genomic_DNA"/>
</dbReference>
<dbReference type="RefSeq" id="WP_189619690.1">
    <property type="nucleotide sequence ID" value="NZ_BMZA01000001.1"/>
</dbReference>
<dbReference type="InterPro" id="IPR036509">
    <property type="entry name" value="Met_Sox_Rdtase_MsrA_sf"/>
</dbReference>
<dbReference type="InterPro" id="IPR002569">
    <property type="entry name" value="Met_Sox_Rdtase_MsrA_dom"/>
</dbReference>
<dbReference type="EC" id="1.8.4.11" evidence="4"/>
<sequence length="232" mass="24765">MERPVSRIRPFLLAAAISGSLAAGGVMLLSDPAPLIAAPPAAITLPEPPAEKPATGDQVAVLAGGCFWGMEGLFEHVKGVKTVTSGYAGGTAETANYPAVSSEKTGHAEAVRIVYDPAQIRYGTLLKVFFAAAHDPTQVNRQYPDTGPSYRSAIFPQNAAQKAVATTYIAAIDKAGAFAKPVATRIETGAFYPAEAYHQNFMRRNPDHGYIVRWDKPKLAAFKARFAGLYRN</sequence>
<reference evidence="6" key="2">
    <citation type="submission" date="2020-09" db="EMBL/GenBank/DDBJ databases">
        <authorList>
            <person name="Sun Q."/>
            <person name="Kim S."/>
        </authorList>
    </citation>
    <scope>NUCLEOTIDE SEQUENCE</scope>
    <source>
        <strain evidence="6">KCTC 32255</strain>
    </source>
</reference>
<keyword evidence="7" id="KW-1185">Reference proteome</keyword>
<name>A0A918UE81_9SPHN</name>
<proteinExistence type="inferred from homology"/>
<dbReference type="GO" id="GO:0008113">
    <property type="term" value="F:peptide-methionine (S)-S-oxide reductase activity"/>
    <property type="evidence" value="ECO:0007669"/>
    <property type="project" value="UniProtKB-UniRule"/>
</dbReference>
<dbReference type="Proteomes" id="UP000648075">
    <property type="component" value="Unassembled WGS sequence"/>
</dbReference>
<dbReference type="AlphaFoldDB" id="A0A918UE81"/>
<protein>
    <recommendedName>
        <fullName evidence="4">Peptide methionine sulfoxide reductase MsrA</fullName>
        <shortName evidence="4">Protein-methionine-S-oxide reductase</shortName>
        <ecNumber evidence="4">1.8.4.11</ecNumber>
    </recommendedName>
    <alternativeName>
        <fullName evidence="4">Peptide-methionine (S)-S-oxide reductase</fullName>
        <shortName evidence="4">Peptide Met(O) reductase</shortName>
    </alternativeName>
</protein>
<reference evidence="6" key="1">
    <citation type="journal article" date="2014" name="Int. J. Syst. Evol. Microbiol.">
        <title>Complete genome sequence of Corynebacterium casei LMG S-19264T (=DSM 44701T), isolated from a smear-ripened cheese.</title>
        <authorList>
            <consortium name="US DOE Joint Genome Institute (JGI-PGF)"/>
            <person name="Walter F."/>
            <person name="Albersmeier A."/>
            <person name="Kalinowski J."/>
            <person name="Ruckert C."/>
        </authorList>
    </citation>
    <scope>NUCLEOTIDE SEQUENCE</scope>
    <source>
        <strain evidence="6">KCTC 32255</strain>
    </source>
</reference>
<evidence type="ECO:0000256" key="4">
    <source>
        <dbReference type="HAMAP-Rule" id="MF_01401"/>
    </source>
</evidence>
<dbReference type="PANTHER" id="PTHR43774">
    <property type="entry name" value="PEPTIDE METHIONINE SULFOXIDE REDUCTASE"/>
    <property type="match status" value="1"/>
</dbReference>
<evidence type="ECO:0000259" key="5">
    <source>
        <dbReference type="Pfam" id="PF01625"/>
    </source>
</evidence>
<organism evidence="6 7">
    <name type="scientific">Novosphingobium colocasiae</name>
    <dbReference type="NCBI Taxonomy" id="1256513"/>
    <lineage>
        <taxon>Bacteria</taxon>
        <taxon>Pseudomonadati</taxon>
        <taxon>Pseudomonadota</taxon>
        <taxon>Alphaproteobacteria</taxon>
        <taxon>Sphingomonadales</taxon>
        <taxon>Sphingomonadaceae</taxon>
        <taxon>Novosphingobium</taxon>
    </lineage>
</organism>
<evidence type="ECO:0000256" key="2">
    <source>
        <dbReference type="ARBA" id="ARBA00047806"/>
    </source>
</evidence>
<evidence type="ECO:0000313" key="6">
    <source>
        <dbReference type="EMBL" id="GGY94758.1"/>
    </source>
</evidence>
<dbReference type="SUPFAM" id="SSF55068">
    <property type="entry name" value="Peptide methionine sulfoxide reductase"/>
    <property type="match status" value="1"/>
</dbReference>
<dbReference type="Gene3D" id="3.30.1060.10">
    <property type="entry name" value="Peptide methionine sulphoxide reductase MsrA"/>
    <property type="match status" value="1"/>
</dbReference>
<dbReference type="PANTHER" id="PTHR43774:SF1">
    <property type="entry name" value="PEPTIDE METHIONINE SULFOXIDE REDUCTASE MSRA 2"/>
    <property type="match status" value="1"/>
</dbReference>
<evidence type="ECO:0000313" key="7">
    <source>
        <dbReference type="Proteomes" id="UP000648075"/>
    </source>
</evidence>
<dbReference type="HAMAP" id="MF_01401">
    <property type="entry name" value="MsrA"/>
    <property type="match status" value="1"/>
</dbReference>
<comment type="catalytic activity">
    <reaction evidence="3 4">
        <text>[thioredoxin]-disulfide + L-methionine + H2O = L-methionine (S)-S-oxide + [thioredoxin]-dithiol</text>
        <dbReference type="Rhea" id="RHEA:19993"/>
        <dbReference type="Rhea" id="RHEA-COMP:10698"/>
        <dbReference type="Rhea" id="RHEA-COMP:10700"/>
        <dbReference type="ChEBI" id="CHEBI:15377"/>
        <dbReference type="ChEBI" id="CHEBI:29950"/>
        <dbReference type="ChEBI" id="CHEBI:50058"/>
        <dbReference type="ChEBI" id="CHEBI:57844"/>
        <dbReference type="ChEBI" id="CHEBI:58772"/>
        <dbReference type="EC" id="1.8.4.11"/>
    </reaction>
</comment>
<comment type="caution">
    <text evidence="6">The sequence shown here is derived from an EMBL/GenBank/DDBJ whole genome shotgun (WGS) entry which is preliminary data.</text>
</comment>
<feature type="active site" evidence="4">
    <location>
        <position position="66"/>
    </location>
</feature>